<evidence type="ECO:0000313" key="4">
    <source>
        <dbReference type="EMBL" id="QKV18885.1"/>
    </source>
</evidence>
<dbReference type="Proteomes" id="UP000509367">
    <property type="component" value="Chromosome"/>
</dbReference>
<keyword evidence="5" id="KW-1185">Reference proteome</keyword>
<feature type="coiled-coil region" evidence="2">
    <location>
        <begin position="283"/>
        <end position="317"/>
    </location>
</feature>
<dbReference type="EMBL" id="CP054836">
    <property type="protein sequence ID" value="QKV18885.1"/>
    <property type="molecule type" value="Genomic_DNA"/>
</dbReference>
<sequence length="450" mass="47250">MISHTAPAVGNTAASSDPAGEFRSEETDRANVAKLESLLREHVDTEKERKTKDPAAPGAPPPSRLRSRLIKTGIGVVLIAVAGWMPAQRLFQVQSVEAVINAPLVTIRAPISGVVSGEIAVGDAIEPGASLVRVSNPRMDDFRLADALKELDEAREERDALAARLVSLGSLRADLSVKLDAFRVNRLRQIEAQIAEADARIAAADAVVANAGSVQERSAMLQEKGIVAQNSLGEADRDAAVAKATAAEARAARTALLVERDALAAGIYVGDSYNDQPRTAQRIDEIDEQIANSEAGVKRQESRIARAEAAVAREREAFELVSAAELASPVAGRVWEVLTAPGEQVAAGQDLFRLLNCSQAIVTAVVTEAVYNSLSTGMPARFIYREGGDAVAGKVVQLSGVATASSNFAILPSALQKESYRVTVALDTAGSANDCAVGRTGRVVFGGTGA</sequence>
<feature type="coiled-coil region" evidence="2">
    <location>
        <begin position="144"/>
        <end position="207"/>
    </location>
</feature>
<dbReference type="AlphaFoldDB" id="A0A6N1VGU5"/>
<dbReference type="PANTHER" id="PTHR30386:SF19">
    <property type="entry name" value="MULTIDRUG EXPORT PROTEIN EMRA-RELATED"/>
    <property type="match status" value="1"/>
</dbReference>
<dbReference type="KEGG" id="orm:HTY61_10700"/>
<keyword evidence="2" id="KW-0175">Coiled coil</keyword>
<feature type="compositionally biased region" description="Basic and acidic residues" evidence="3">
    <location>
        <begin position="20"/>
        <end position="53"/>
    </location>
</feature>
<dbReference type="InterPro" id="IPR050739">
    <property type="entry name" value="MFP"/>
</dbReference>
<dbReference type="GO" id="GO:0030313">
    <property type="term" value="C:cell envelope"/>
    <property type="evidence" value="ECO:0007669"/>
    <property type="project" value="UniProtKB-SubCell"/>
</dbReference>
<accession>A0A6N1VGU5</accession>
<name>A0A6N1VGU5_9HYPH</name>
<feature type="region of interest" description="Disordered" evidence="3">
    <location>
        <begin position="1"/>
        <end position="66"/>
    </location>
</feature>
<evidence type="ECO:0000256" key="3">
    <source>
        <dbReference type="SAM" id="MobiDB-lite"/>
    </source>
</evidence>
<evidence type="ECO:0000256" key="2">
    <source>
        <dbReference type="SAM" id="Coils"/>
    </source>
</evidence>
<gene>
    <name evidence="4" type="ORF">HTY61_10700</name>
</gene>
<dbReference type="PANTHER" id="PTHR30386">
    <property type="entry name" value="MEMBRANE FUSION SUBUNIT OF EMRAB-TOLC MULTIDRUG EFFLUX PUMP"/>
    <property type="match status" value="1"/>
</dbReference>
<comment type="subcellular location">
    <subcellularLocation>
        <location evidence="1">Cell envelope</location>
    </subcellularLocation>
</comment>
<proteinExistence type="predicted"/>
<reference evidence="4 5" key="1">
    <citation type="submission" date="2020-06" db="EMBL/GenBank/DDBJ databases">
        <title>Oricola thermophila sp. nov. isolated from a tidal sediments.</title>
        <authorList>
            <person name="Kwon K.K."/>
            <person name="Yang S.-H."/>
            <person name="Park M.-J."/>
        </authorList>
    </citation>
    <scope>NUCLEOTIDE SEQUENCE [LARGE SCALE GENOMIC DNA]</scope>
    <source>
        <strain evidence="4 5">MEBiC13590</strain>
    </source>
</reference>
<protein>
    <submittedName>
        <fullName evidence="4">HlyD family efflux transporter periplasmic adaptor subunit</fullName>
    </submittedName>
</protein>
<evidence type="ECO:0000256" key="1">
    <source>
        <dbReference type="ARBA" id="ARBA00004196"/>
    </source>
</evidence>
<organism evidence="4 5">
    <name type="scientific">Oricola thermophila</name>
    <dbReference type="NCBI Taxonomy" id="2742145"/>
    <lineage>
        <taxon>Bacteria</taxon>
        <taxon>Pseudomonadati</taxon>
        <taxon>Pseudomonadota</taxon>
        <taxon>Alphaproteobacteria</taxon>
        <taxon>Hyphomicrobiales</taxon>
        <taxon>Ahrensiaceae</taxon>
        <taxon>Oricola</taxon>
    </lineage>
</organism>
<evidence type="ECO:0000313" key="5">
    <source>
        <dbReference type="Proteomes" id="UP000509367"/>
    </source>
</evidence>